<organism evidence="7 8">
    <name type="scientific">Sphingomonas lenta</name>
    <dbReference type="NCBI Taxonomy" id="1141887"/>
    <lineage>
        <taxon>Bacteria</taxon>
        <taxon>Pseudomonadati</taxon>
        <taxon>Pseudomonadota</taxon>
        <taxon>Alphaproteobacteria</taxon>
        <taxon>Sphingomonadales</taxon>
        <taxon>Sphingomonadaceae</taxon>
        <taxon>Sphingomonas</taxon>
    </lineage>
</organism>
<gene>
    <name evidence="7" type="ORF">CKY28_14155</name>
</gene>
<dbReference type="AlphaFoldDB" id="A0A2A2SD41"/>
<proteinExistence type="predicted"/>
<comment type="caution">
    <text evidence="7">The sequence shown here is derived from an EMBL/GenBank/DDBJ whole genome shotgun (WGS) entry which is preliminary data.</text>
</comment>
<keyword evidence="2" id="KW-0812">Transmembrane</keyword>
<dbReference type="Gene3D" id="3.30.1150.10">
    <property type="match status" value="1"/>
</dbReference>
<evidence type="ECO:0000256" key="1">
    <source>
        <dbReference type="ARBA" id="ARBA00004167"/>
    </source>
</evidence>
<dbReference type="InterPro" id="IPR037682">
    <property type="entry name" value="TonB_C"/>
</dbReference>
<evidence type="ECO:0000313" key="7">
    <source>
        <dbReference type="EMBL" id="PAX07177.1"/>
    </source>
</evidence>
<dbReference type="Proteomes" id="UP000218151">
    <property type="component" value="Unassembled WGS sequence"/>
</dbReference>
<feature type="compositionally biased region" description="Pro residues" evidence="5">
    <location>
        <begin position="94"/>
        <end position="103"/>
    </location>
</feature>
<feature type="region of interest" description="Disordered" evidence="5">
    <location>
        <begin position="47"/>
        <end position="149"/>
    </location>
</feature>
<keyword evidence="8" id="KW-1185">Reference proteome</keyword>
<keyword evidence="4" id="KW-0472">Membrane</keyword>
<dbReference type="InterPro" id="IPR006260">
    <property type="entry name" value="TonB/TolA_C"/>
</dbReference>
<dbReference type="SUPFAM" id="SSF74653">
    <property type="entry name" value="TolA/TonB C-terminal domain"/>
    <property type="match status" value="1"/>
</dbReference>
<sequence length="243" mass="25158">MPSQPRPTRDRLASAALSAAVTAAFGYALILGLNVDLASRTDDALKTFNLLPDPPPPPRETPRPLPARTREKQGEAAPPALRARPKEIVAPEPIVTPPPPPVLAAPIADTGPAPSSGATDKPGPGTGAGGEGIGRGAGGSGDGTGGAPVARRFRHVSGEVTDDDQPEWMREAGMTGVVVFSFTVGPYGRVTRCAVTESSGHPALDQLTCRLFMRRTRFRPSVDATGRAVADDGTGEVGWGMED</sequence>
<name>A0A2A2SD41_9SPHN</name>
<evidence type="ECO:0000256" key="4">
    <source>
        <dbReference type="ARBA" id="ARBA00023136"/>
    </source>
</evidence>
<comment type="subcellular location">
    <subcellularLocation>
        <location evidence="1">Membrane</location>
        <topology evidence="1">Single-pass membrane protein</topology>
    </subcellularLocation>
</comment>
<feature type="domain" description="TonB C-terminal" evidence="6">
    <location>
        <begin position="150"/>
        <end position="243"/>
    </location>
</feature>
<protein>
    <submittedName>
        <fullName evidence="7">Energy transducer TonB</fullName>
    </submittedName>
</protein>
<dbReference type="OrthoDB" id="7585155at2"/>
<evidence type="ECO:0000259" key="6">
    <source>
        <dbReference type="PROSITE" id="PS52015"/>
    </source>
</evidence>
<reference evidence="8" key="1">
    <citation type="submission" date="2017-09" db="EMBL/GenBank/DDBJ databases">
        <authorList>
            <person name="Feng G."/>
            <person name="Zhu H."/>
        </authorList>
    </citation>
    <scope>NUCLEOTIDE SEQUENCE [LARGE SCALE GENOMIC DNA]</scope>
    <source>
        <strain evidence="8">1PNM-20</strain>
    </source>
</reference>
<dbReference type="Pfam" id="PF03544">
    <property type="entry name" value="TonB_C"/>
    <property type="match status" value="1"/>
</dbReference>
<dbReference type="NCBIfam" id="TIGR01352">
    <property type="entry name" value="tonB_Cterm"/>
    <property type="match status" value="1"/>
</dbReference>
<keyword evidence="3" id="KW-1133">Transmembrane helix</keyword>
<feature type="compositionally biased region" description="Gly residues" evidence="5">
    <location>
        <begin position="124"/>
        <end position="146"/>
    </location>
</feature>
<evidence type="ECO:0000313" key="8">
    <source>
        <dbReference type="Proteomes" id="UP000218151"/>
    </source>
</evidence>
<dbReference type="PROSITE" id="PS52015">
    <property type="entry name" value="TONB_CTD"/>
    <property type="match status" value="1"/>
</dbReference>
<evidence type="ECO:0000256" key="3">
    <source>
        <dbReference type="ARBA" id="ARBA00022989"/>
    </source>
</evidence>
<feature type="compositionally biased region" description="Pro residues" evidence="5">
    <location>
        <begin position="52"/>
        <end position="65"/>
    </location>
</feature>
<dbReference type="RefSeq" id="WP_095999002.1">
    <property type="nucleotide sequence ID" value="NZ_NSLI01000004.1"/>
</dbReference>
<evidence type="ECO:0000256" key="2">
    <source>
        <dbReference type="ARBA" id="ARBA00022692"/>
    </source>
</evidence>
<dbReference type="GO" id="GO:0055085">
    <property type="term" value="P:transmembrane transport"/>
    <property type="evidence" value="ECO:0007669"/>
    <property type="project" value="InterPro"/>
</dbReference>
<dbReference type="EMBL" id="NSLI01000004">
    <property type="protein sequence ID" value="PAX07177.1"/>
    <property type="molecule type" value="Genomic_DNA"/>
</dbReference>
<dbReference type="GO" id="GO:0016020">
    <property type="term" value="C:membrane"/>
    <property type="evidence" value="ECO:0007669"/>
    <property type="project" value="UniProtKB-SubCell"/>
</dbReference>
<accession>A0A2A2SD41</accession>
<evidence type="ECO:0000256" key="5">
    <source>
        <dbReference type="SAM" id="MobiDB-lite"/>
    </source>
</evidence>